<dbReference type="Proteomes" id="UP000806528">
    <property type="component" value="Unassembled WGS sequence"/>
</dbReference>
<reference evidence="2 3" key="1">
    <citation type="submission" date="2020-09" db="EMBL/GenBank/DDBJ databases">
        <title>Diversity and distribution of actinomycetes associated with coral in the coast of Hainan.</title>
        <authorList>
            <person name="Li F."/>
        </authorList>
    </citation>
    <scope>NUCLEOTIDE SEQUENCE [LARGE SCALE GENOMIC DNA]</scope>
    <source>
        <strain evidence="2 3">HNM0947</strain>
    </source>
</reference>
<organism evidence="2 3">
    <name type="scientific">Nocardiopsis coralli</name>
    <dbReference type="NCBI Taxonomy" id="2772213"/>
    <lineage>
        <taxon>Bacteria</taxon>
        <taxon>Bacillati</taxon>
        <taxon>Actinomycetota</taxon>
        <taxon>Actinomycetes</taxon>
        <taxon>Streptosporangiales</taxon>
        <taxon>Nocardiopsidaceae</taxon>
        <taxon>Nocardiopsis</taxon>
    </lineage>
</organism>
<comment type="caution">
    <text evidence="2">The sequence shown here is derived from an EMBL/GenBank/DDBJ whole genome shotgun (WGS) entry which is preliminary data.</text>
</comment>
<gene>
    <name evidence="2" type="ORF">IDM40_04490</name>
</gene>
<evidence type="ECO:0000313" key="3">
    <source>
        <dbReference type="Proteomes" id="UP000806528"/>
    </source>
</evidence>
<name>A0ABR9P299_9ACTN</name>
<dbReference type="RefSeq" id="WP_193120609.1">
    <property type="nucleotide sequence ID" value="NZ_JADBGI010000003.1"/>
</dbReference>
<keyword evidence="3" id="KW-1185">Reference proteome</keyword>
<feature type="region of interest" description="Disordered" evidence="1">
    <location>
        <begin position="116"/>
        <end position="135"/>
    </location>
</feature>
<evidence type="ECO:0000256" key="1">
    <source>
        <dbReference type="SAM" id="MobiDB-lite"/>
    </source>
</evidence>
<protein>
    <submittedName>
        <fullName evidence="2">Uncharacterized protein</fullName>
    </submittedName>
</protein>
<evidence type="ECO:0000313" key="2">
    <source>
        <dbReference type="EMBL" id="MBE2997970.1"/>
    </source>
</evidence>
<sequence>MDQSRYPLGDQRDVIVIADAVLDGGRELTGDEIGHLMVQLDRARLETLWRETHRNYPLGSWVAPVRDAGGRRSAVAQVIGYGRARPGAPGHVLRVRTQQGEERGVSAARVRVVPVPCSGQGGQGQGSGQRWRQKL</sequence>
<proteinExistence type="predicted"/>
<accession>A0ABR9P299</accession>
<dbReference type="EMBL" id="JADBGI010000003">
    <property type="protein sequence ID" value="MBE2997970.1"/>
    <property type="molecule type" value="Genomic_DNA"/>
</dbReference>